<evidence type="ECO:0000313" key="1">
    <source>
        <dbReference type="EMBL" id="KAJ9600412.1"/>
    </source>
</evidence>
<feature type="non-terminal residue" evidence="1">
    <location>
        <position position="1"/>
    </location>
</feature>
<comment type="caution">
    <text evidence="1">The sequence shown here is derived from an EMBL/GenBank/DDBJ whole genome shotgun (WGS) entry which is preliminary data.</text>
</comment>
<gene>
    <name evidence="1" type="ORF">L9F63_009300</name>
</gene>
<organism evidence="1 2">
    <name type="scientific">Diploptera punctata</name>
    <name type="common">Pacific beetle cockroach</name>
    <dbReference type="NCBI Taxonomy" id="6984"/>
    <lineage>
        <taxon>Eukaryota</taxon>
        <taxon>Metazoa</taxon>
        <taxon>Ecdysozoa</taxon>
        <taxon>Arthropoda</taxon>
        <taxon>Hexapoda</taxon>
        <taxon>Insecta</taxon>
        <taxon>Pterygota</taxon>
        <taxon>Neoptera</taxon>
        <taxon>Polyneoptera</taxon>
        <taxon>Dictyoptera</taxon>
        <taxon>Blattodea</taxon>
        <taxon>Blaberoidea</taxon>
        <taxon>Blaberidae</taxon>
        <taxon>Diplopterinae</taxon>
        <taxon>Diploptera</taxon>
    </lineage>
</organism>
<proteinExistence type="predicted"/>
<feature type="non-terminal residue" evidence="1">
    <location>
        <position position="105"/>
    </location>
</feature>
<keyword evidence="2" id="KW-1185">Reference proteome</keyword>
<name>A0AAD8AJV1_DIPPU</name>
<dbReference type="AlphaFoldDB" id="A0AAD8AJV1"/>
<evidence type="ECO:0000313" key="2">
    <source>
        <dbReference type="Proteomes" id="UP001233999"/>
    </source>
</evidence>
<reference evidence="1" key="1">
    <citation type="journal article" date="2023" name="IScience">
        <title>Live-bearing cockroach genome reveals convergent evolutionary mechanisms linked to viviparity in insects and beyond.</title>
        <authorList>
            <person name="Fouks B."/>
            <person name="Harrison M.C."/>
            <person name="Mikhailova A.A."/>
            <person name="Marchal E."/>
            <person name="English S."/>
            <person name="Carruthers M."/>
            <person name="Jennings E.C."/>
            <person name="Chiamaka E.L."/>
            <person name="Frigard R.A."/>
            <person name="Pippel M."/>
            <person name="Attardo G.M."/>
            <person name="Benoit J.B."/>
            <person name="Bornberg-Bauer E."/>
            <person name="Tobe S.S."/>
        </authorList>
    </citation>
    <scope>NUCLEOTIDE SEQUENCE</scope>
    <source>
        <strain evidence="1">Stay&amp;Tobe</strain>
    </source>
</reference>
<accession>A0AAD8AJV1</accession>
<sequence length="105" mass="12024">HRESIKTPHKRILRESSPSCAYSSSLQPYKYSILHQISNYNTLKIRTVIRPAVSLIRFRPVNGKPTASSYPSSWKKSLQEHLTHRGKCYLSLTSSHFEPAALFLP</sequence>
<dbReference type="EMBL" id="JASPKZ010000423">
    <property type="protein sequence ID" value="KAJ9600412.1"/>
    <property type="molecule type" value="Genomic_DNA"/>
</dbReference>
<reference evidence="1" key="2">
    <citation type="submission" date="2023-05" db="EMBL/GenBank/DDBJ databases">
        <authorList>
            <person name="Fouks B."/>
        </authorList>
    </citation>
    <scope>NUCLEOTIDE SEQUENCE</scope>
    <source>
        <strain evidence="1">Stay&amp;Tobe</strain>
        <tissue evidence="1">Testes</tissue>
    </source>
</reference>
<protein>
    <submittedName>
        <fullName evidence="1">Uncharacterized protein</fullName>
    </submittedName>
</protein>
<dbReference type="Proteomes" id="UP001233999">
    <property type="component" value="Unassembled WGS sequence"/>
</dbReference>